<keyword evidence="3" id="KW-0808">Transferase</keyword>
<dbReference type="Proteomes" id="UP001202180">
    <property type="component" value="Unassembled WGS sequence"/>
</dbReference>
<keyword evidence="2" id="KW-0328">Glycosyltransferase</keyword>
<comment type="similarity">
    <text evidence="1">Belongs to the glycosyltransferase 2 family.</text>
</comment>
<name>A0ABT0HU36_9BACT</name>
<reference evidence="5 6" key="1">
    <citation type="submission" date="2022-04" db="EMBL/GenBank/DDBJ databases">
        <title>Spirosoma sp. strain RP8 genome sequencing and assembly.</title>
        <authorList>
            <person name="Jung Y."/>
        </authorList>
    </citation>
    <scope>NUCLEOTIDE SEQUENCE [LARGE SCALE GENOMIC DNA]</scope>
    <source>
        <strain evidence="5 6">RP8</strain>
    </source>
</reference>
<keyword evidence="6" id="KW-1185">Reference proteome</keyword>
<accession>A0ABT0HU36</accession>
<evidence type="ECO:0000313" key="6">
    <source>
        <dbReference type="Proteomes" id="UP001202180"/>
    </source>
</evidence>
<dbReference type="InterPro" id="IPR029044">
    <property type="entry name" value="Nucleotide-diphossugar_trans"/>
</dbReference>
<dbReference type="PANTHER" id="PTHR43630">
    <property type="entry name" value="POLY-BETA-1,6-N-ACETYL-D-GLUCOSAMINE SYNTHASE"/>
    <property type="match status" value="1"/>
</dbReference>
<feature type="transmembrane region" description="Helical" evidence="4">
    <location>
        <begin position="300"/>
        <end position="323"/>
    </location>
</feature>
<dbReference type="Gene3D" id="3.90.550.10">
    <property type="entry name" value="Spore Coat Polysaccharide Biosynthesis Protein SpsA, Chain A"/>
    <property type="match status" value="1"/>
</dbReference>
<dbReference type="Pfam" id="PF13641">
    <property type="entry name" value="Glyco_tranf_2_3"/>
    <property type="match status" value="1"/>
</dbReference>
<dbReference type="SUPFAM" id="SSF53448">
    <property type="entry name" value="Nucleotide-diphospho-sugar transferases"/>
    <property type="match status" value="1"/>
</dbReference>
<feature type="transmembrane region" description="Helical" evidence="4">
    <location>
        <begin position="6"/>
        <end position="28"/>
    </location>
</feature>
<keyword evidence="4" id="KW-0472">Membrane</keyword>
<organism evidence="5 6">
    <name type="scientific">Spirosoma liriopis</name>
    <dbReference type="NCBI Taxonomy" id="2937440"/>
    <lineage>
        <taxon>Bacteria</taxon>
        <taxon>Pseudomonadati</taxon>
        <taxon>Bacteroidota</taxon>
        <taxon>Cytophagia</taxon>
        <taxon>Cytophagales</taxon>
        <taxon>Cytophagaceae</taxon>
        <taxon>Spirosoma</taxon>
    </lineage>
</organism>
<proteinExistence type="inferred from homology"/>
<evidence type="ECO:0000313" key="5">
    <source>
        <dbReference type="EMBL" id="MCK8495654.1"/>
    </source>
</evidence>
<comment type="caution">
    <text evidence="5">The sequence shown here is derived from an EMBL/GenBank/DDBJ whole genome shotgun (WGS) entry which is preliminary data.</text>
</comment>
<evidence type="ECO:0000256" key="1">
    <source>
        <dbReference type="ARBA" id="ARBA00006739"/>
    </source>
</evidence>
<dbReference type="EMBL" id="JALPRF010000010">
    <property type="protein sequence ID" value="MCK8495654.1"/>
    <property type="molecule type" value="Genomic_DNA"/>
</dbReference>
<protein>
    <submittedName>
        <fullName evidence="5">Glycosyltransferase family 2 protein</fullName>
    </submittedName>
</protein>
<dbReference type="CDD" id="cd06423">
    <property type="entry name" value="CESA_like"/>
    <property type="match status" value="1"/>
</dbReference>
<keyword evidence="4" id="KW-0812">Transmembrane</keyword>
<dbReference type="RefSeq" id="WP_248480405.1">
    <property type="nucleotide sequence ID" value="NZ_JALPRF010000010.1"/>
</dbReference>
<evidence type="ECO:0000256" key="3">
    <source>
        <dbReference type="ARBA" id="ARBA00022679"/>
    </source>
</evidence>
<gene>
    <name evidence="5" type="ORF">M0L20_27565</name>
</gene>
<feature type="transmembrane region" description="Helical" evidence="4">
    <location>
        <begin position="329"/>
        <end position="351"/>
    </location>
</feature>
<evidence type="ECO:0000256" key="4">
    <source>
        <dbReference type="SAM" id="Phobius"/>
    </source>
</evidence>
<dbReference type="PANTHER" id="PTHR43630:SF1">
    <property type="entry name" value="POLY-BETA-1,6-N-ACETYL-D-GLUCOSAMINE SYNTHASE"/>
    <property type="match status" value="1"/>
</dbReference>
<keyword evidence="4" id="KW-1133">Transmembrane helix</keyword>
<evidence type="ECO:0000256" key="2">
    <source>
        <dbReference type="ARBA" id="ARBA00022676"/>
    </source>
</evidence>
<sequence length="402" mass="44526">MAIIYFAYLFFLSYLALSVLYLAVFAIAGRLGRADDNYLPGRAQVLKKIGVLIPAYKEDAVIVDSVKANLAQDYPASRFDLIVIADSFQPHTLATLATLPIKVIEVSFEVSTVAKAINAALAQIPDHEYDILVVSDADNHMAADFLSRINAAFGQGWKAVQGHRVAKNTDTSVAVLDAISEEINNHIFRKGSRALGLASSIIGSGMAFDPVLMKSCMANLHTMGGYDKELEMNIVLSGHKIGYLEDAFVYDEKVAQQAVFENQRTRWIAAQWQFLKFYFRRGITELLNGRMSSAFKVIQALVLPRVILLGVLALCSFIGLLIPDPTLRSLPIASLLGLIASLILSVPNYLWKRVTMREVMLIPVLMLRFARAIFNMRKAFKSFMHTPHTSAPDKSTDTVRIP</sequence>